<accession>A0A2N5SHS5</accession>
<sequence length="211" mass="24125">MNKSICAEQTTTGLDKLPDGQSSVVSPKPYASSNRSDQEKAPSTKKLGISEQTPNPLTTYDSKRPSLRSLSSIAVTMEPSQISKRTHSELEEDIEELRMRDLRLRYKKLHPADSESDESFKTFFEDAGEHLVSKYLDHLEQFFSTLPEPVNSHRDSMWYCFLHASKITFPIIIEITFPIIIDNLSLQTDDMKNTAIELAFLRRFPLILRSN</sequence>
<evidence type="ECO:0000313" key="2">
    <source>
        <dbReference type="EMBL" id="PLW12774.1"/>
    </source>
</evidence>
<feature type="compositionally biased region" description="Polar residues" evidence="1">
    <location>
        <begin position="1"/>
        <end position="13"/>
    </location>
</feature>
<gene>
    <name evidence="2" type="ORF">PCANC_16975</name>
</gene>
<evidence type="ECO:0000313" key="3">
    <source>
        <dbReference type="Proteomes" id="UP000235388"/>
    </source>
</evidence>
<dbReference type="AlphaFoldDB" id="A0A2N5SHS5"/>
<dbReference type="EMBL" id="PGCJ01000971">
    <property type="protein sequence ID" value="PLW12774.1"/>
    <property type="molecule type" value="Genomic_DNA"/>
</dbReference>
<feature type="compositionally biased region" description="Polar residues" evidence="1">
    <location>
        <begin position="50"/>
        <end position="60"/>
    </location>
</feature>
<name>A0A2N5SHS5_9BASI</name>
<protein>
    <submittedName>
        <fullName evidence="2">Uncharacterized protein</fullName>
    </submittedName>
</protein>
<comment type="caution">
    <text evidence="2">The sequence shown here is derived from an EMBL/GenBank/DDBJ whole genome shotgun (WGS) entry which is preliminary data.</text>
</comment>
<dbReference type="OrthoDB" id="10502567at2759"/>
<reference evidence="2 3" key="1">
    <citation type="submission" date="2017-11" db="EMBL/GenBank/DDBJ databases">
        <title>De novo assembly and phasing of dikaryotic genomes from two isolates of Puccinia coronata f. sp. avenae, the causal agent of oat crown rust.</title>
        <authorList>
            <person name="Miller M.E."/>
            <person name="Zhang Y."/>
            <person name="Omidvar V."/>
            <person name="Sperschneider J."/>
            <person name="Schwessinger B."/>
            <person name="Raley C."/>
            <person name="Palmer J.M."/>
            <person name="Garnica D."/>
            <person name="Upadhyaya N."/>
            <person name="Rathjen J."/>
            <person name="Taylor J.M."/>
            <person name="Park R.F."/>
            <person name="Dodds P.N."/>
            <person name="Hirsch C.D."/>
            <person name="Kianian S.F."/>
            <person name="Figueroa M."/>
        </authorList>
    </citation>
    <scope>NUCLEOTIDE SEQUENCE [LARGE SCALE GENOMIC DNA]</scope>
    <source>
        <strain evidence="2">12NC29</strain>
    </source>
</reference>
<proteinExistence type="predicted"/>
<keyword evidence="3" id="KW-1185">Reference proteome</keyword>
<feature type="compositionally biased region" description="Polar residues" evidence="1">
    <location>
        <begin position="20"/>
        <end position="35"/>
    </location>
</feature>
<organism evidence="2 3">
    <name type="scientific">Puccinia coronata f. sp. avenae</name>
    <dbReference type="NCBI Taxonomy" id="200324"/>
    <lineage>
        <taxon>Eukaryota</taxon>
        <taxon>Fungi</taxon>
        <taxon>Dikarya</taxon>
        <taxon>Basidiomycota</taxon>
        <taxon>Pucciniomycotina</taxon>
        <taxon>Pucciniomycetes</taxon>
        <taxon>Pucciniales</taxon>
        <taxon>Pucciniaceae</taxon>
        <taxon>Puccinia</taxon>
    </lineage>
</organism>
<dbReference type="Proteomes" id="UP000235388">
    <property type="component" value="Unassembled WGS sequence"/>
</dbReference>
<feature type="region of interest" description="Disordered" evidence="1">
    <location>
        <begin position="1"/>
        <end position="64"/>
    </location>
</feature>
<evidence type="ECO:0000256" key="1">
    <source>
        <dbReference type="SAM" id="MobiDB-lite"/>
    </source>
</evidence>